<dbReference type="Gene3D" id="3.40.228.10">
    <property type="entry name" value="Dimethylsulfoxide Reductase, domain 2"/>
    <property type="match status" value="1"/>
</dbReference>
<dbReference type="Pfam" id="PF04879">
    <property type="entry name" value="Molybdop_Fe4S4"/>
    <property type="match status" value="1"/>
</dbReference>
<feature type="domain" description="4Fe-4S Mo/W bis-MGD-type" evidence="5">
    <location>
        <begin position="3"/>
        <end position="59"/>
    </location>
</feature>
<keyword evidence="4" id="KW-0411">Iron-sulfur</keyword>
<dbReference type="SUPFAM" id="SSF53706">
    <property type="entry name" value="Formate dehydrogenase/DMSO reductase, domains 1-3"/>
    <property type="match status" value="1"/>
</dbReference>
<gene>
    <name evidence="6" type="ORF">GCM10023321_56260</name>
</gene>
<dbReference type="Gene3D" id="3.40.50.740">
    <property type="match status" value="1"/>
</dbReference>
<evidence type="ECO:0000259" key="5">
    <source>
        <dbReference type="PROSITE" id="PS51669"/>
    </source>
</evidence>
<proteinExistence type="inferred from homology"/>
<dbReference type="PANTHER" id="PTHR43742">
    <property type="entry name" value="TRIMETHYLAMINE-N-OXIDE REDUCTASE"/>
    <property type="match status" value="1"/>
</dbReference>
<dbReference type="SMART" id="SM00926">
    <property type="entry name" value="Molybdop_Fe4S4"/>
    <property type="match status" value="1"/>
</dbReference>
<evidence type="ECO:0000256" key="2">
    <source>
        <dbReference type="ARBA" id="ARBA00022723"/>
    </source>
</evidence>
<dbReference type="SUPFAM" id="SSF50692">
    <property type="entry name" value="ADC-like"/>
    <property type="match status" value="1"/>
</dbReference>
<dbReference type="InterPro" id="IPR050612">
    <property type="entry name" value="Prok_Mopterin_Oxidored"/>
</dbReference>
<accession>A0ABP9QQS6</accession>
<protein>
    <submittedName>
        <fullName evidence="6">Molybdopterin-dependent oxidoreductase</fullName>
    </submittedName>
</protein>
<comment type="similarity">
    <text evidence="1">Belongs to the prokaryotic molybdopterin-containing oxidoreductase family.</text>
</comment>
<dbReference type="PANTHER" id="PTHR43742:SF6">
    <property type="entry name" value="OXIDOREDUCTASE YYAE-RELATED"/>
    <property type="match status" value="1"/>
</dbReference>
<dbReference type="Proteomes" id="UP001428817">
    <property type="component" value="Unassembled WGS sequence"/>
</dbReference>
<dbReference type="RefSeq" id="WP_185064955.1">
    <property type="nucleotide sequence ID" value="NZ_BAABJP010000031.1"/>
</dbReference>
<dbReference type="Pfam" id="PF01568">
    <property type="entry name" value="Molydop_binding"/>
    <property type="match status" value="1"/>
</dbReference>
<evidence type="ECO:0000256" key="4">
    <source>
        <dbReference type="ARBA" id="ARBA00023014"/>
    </source>
</evidence>
<dbReference type="InterPro" id="IPR009010">
    <property type="entry name" value="Asp_de-COase-like_dom_sf"/>
</dbReference>
<dbReference type="Pfam" id="PF00384">
    <property type="entry name" value="Molybdopterin"/>
    <property type="match status" value="1"/>
</dbReference>
<name>A0ABP9QQS6_9PSEU</name>
<dbReference type="EMBL" id="BAABJP010000031">
    <property type="protein sequence ID" value="GAA5165791.1"/>
    <property type="molecule type" value="Genomic_DNA"/>
</dbReference>
<sequence>MPTQEKITYCGICEGQCGIVVTVEGGKAVKVRPDKNSPLSKGFACPKGIAYPSIAADPDRVVEPLRRLPSGNLVPVTWDDALDDIADRLRTIIDRDGGDSVGLFGGHALLDNYSGFFWDAGMCAALGSPHNYTSSSVDINNYWAIGSMLYGHPLINPIPDIDRTDFLLVFGANPLISHSSMLTAPRARDHFTGVVRRGGRVVVIDPRRSETAAAFDWLPIRADEDVLLMASLLQTIFAGGLADQDALERQTTDGGRFIRDMVGGHTPESTEHRTGIPAATIRALAHDFATTPRAAAYGRCGISLGSAGTLAKYLMDALNIVTGNLDRVGGYVFGEEFIDLQLITHLAGAATYDTWRTRVDGFPEVLGTAPAVSMAREITTPGKGQLKALIVNAGNPAMSVPGSGELGRALQQLELLVVLDVQQTETAGYADYVLPGVLGIERDCLPWLNSGHTIKPFALWADKTVEPPPGCREEWWVVDQICERLGLVPSPFPLIRELGETGLRLTPQQTFDLFLRISPRGDLFGQRPDGWNREKAWQNPQGVILEDELPTDVLREKLYTPDKRVHLEQPKMRDELVRHTARSVNGDLPLRLVSVRELRTCNTYLLNVEKLMTGDRRQRLRINPVDAEAAGINSGDMVTIRSAEGEIEVEALVSEEMAAGNIGLPQGWGHNGGWRLANAAGGANYNLLTTSAAETHDQLSGNGHVNGVDTAVSAVRTPGARVPALHEGGR</sequence>
<dbReference type="Gene3D" id="2.20.25.90">
    <property type="entry name" value="ADC-like domains"/>
    <property type="match status" value="1"/>
</dbReference>
<keyword evidence="7" id="KW-1185">Reference proteome</keyword>
<organism evidence="6 7">
    <name type="scientific">Pseudonocardia eucalypti</name>
    <dbReference type="NCBI Taxonomy" id="648755"/>
    <lineage>
        <taxon>Bacteria</taxon>
        <taxon>Bacillati</taxon>
        <taxon>Actinomycetota</taxon>
        <taxon>Actinomycetes</taxon>
        <taxon>Pseudonocardiales</taxon>
        <taxon>Pseudonocardiaceae</taxon>
        <taxon>Pseudonocardia</taxon>
    </lineage>
</organism>
<dbReference type="InterPro" id="IPR006657">
    <property type="entry name" value="MoPterin_dinucl-bd_dom"/>
</dbReference>
<dbReference type="PROSITE" id="PS51669">
    <property type="entry name" value="4FE4S_MOW_BIS_MGD"/>
    <property type="match status" value="1"/>
</dbReference>
<dbReference type="InterPro" id="IPR006656">
    <property type="entry name" value="Mopterin_OxRdtase"/>
</dbReference>
<evidence type="ECO:0000313" key="7">
    <source>
        <dbReference type="Proteomes" id="UP001428817"/>
    </source>
</evidence>
<keyword evidence="2" id="KW-0479">Metal-binding</keyword>
<dbReference type="Gene3D" id="2.40.40.20">
    <property type="match status" value="1"/>
</dbReference>
<keyword evidence="3" id="KW-0408">Iron</keyword>
<comment type="caution">
    <text evidence="6">The sequence shown here is derived from an EMBL/GenBank/DDBJ whole genome shotgun (WGS) entry which is preliminary data.</text>
</comment>
<evidence type="ECO:0000256" key="1">
    <source>
        <dbReference type="ARBA" id="ARBA00010312"/>
    </source>
</evidence>
<reference evidence="7" key="1">
    <citation type="journal article" date="2019" name="Int. J. Syst. Evol. Microbiol.">
        <title>The Global Catalogue of Microorganisms (GCM) 10K type strain sequencing project: providing services to taxonomists for standard genome sequencing and annotation.</title>
        <authorList>
            <consortium name="The Broad Institute Genomics Platform"/>
            <consortium name="The Broad Institute Genome Sequencing Center for Infectious Disease"/>
            <person name="Wu L."/>
            <person name="Ma J."/>
        </authorList>
    </citation>
    <scope>NUCLEOTIDE SEQUENCE [LARGE SCALE GENOMIC DNA]</scope>
    <source>
        <strain evidence="7">JCM 18303</strain>
    </source>
</reference>
<dbReference type="InterPro" id="IPR006963">
    <property type="entry name" value="Mopterin_OxRdtase_4Fe-4S_dom"/>
</dbReference>
<evidence type="ECO:0000256" key="3">
    <source>
        <dbReference type="ARBA" id="ARBA00023004"/>
    </source>
</evidence>
<evidence type="ECO:0000313" key="6">
    <source>
        <dbReference type="EMBL" id="GAA5165791.1"/>
    </source>
</evidence>